<dbReference type="Gene3D" id="1.10.10.1770">
    <property type="entry name" value="Gun4-like"/>
    <property type="match status" value="1"/>
</dbReference>
<dbReference type="AlphaFoldDB" id="A0A1Z3HR26"/>
<dbReference type="InterPro" id="IPR008629">
    <property type="entry name" value="GUN4-like"/>
</dbReference>
<sequence length="174" mass="19830">MQAVTLDWSYEDLTQLLAQSAWQAADQATCDVLLQAANRVQEGWLDTAAVAHLPCHLLHQLDYLWTQYSGGQFGFSVQHQIYRHAISPKALRFSHTIGWLLSDKSPLAFCKPYSRLTFDLEAPPGHLPALWYWQLPWQQSWIAGGFGVRRDFGFGDAALLDAMMLRFERCQFVA</sequence>
<accession>A0A1Z3HR26</accession>
<evidence type="ECO:0000259" key="1">
    <source>
        <dbReference type="Pfam" id="PF05419"/>
    </source>
</evidence>
<dbReference type="GO" id="GO:0046906">
    <property type="term" value="F:tetrapyrrole binding"/>
    <property type="evidence" value="ECO:0007669"/>
    <property type="project" value="TreeGrafter"/>
</dbReference>
<feature type="domain" description="GUN4-like" evidence="1">
    <location>
        <begin position="8"/>
        <end position="133"/>
    </location>
</feature>
<gene>
    <name evidence="2" type="ORF">XM38_037220</name>
</gene>
<dbReference type="OrthoDB" id="530906at2"/>
<organism evidence="2 3">
    <name type="scientific">Halomicronema hongdechloris C2206</name>
    <dbReference type="NCBI Taxonomy" id="1641165"/>
    <lineage>
        <taxon>Bacteria</taxon>
        <taxon>Bacillati</taxon>
        <taxon>Cyanobacteriota</taxon>
        <taxon>Cyanophyceae</taxon>
        <taxon>Nodosilineales</taxon>
        <taxon>Nodosilineaceae</taxon>
        <taxon>Halomicronema</taxon>
    </lineage>
</organism>
<dbReference type="KEGG" id="hhg:XM38_037220"/>
<keyword evidence="3" id="KW-1185">Reference proteome</keyword>
<dbReference type="Pfam" id="PF05419">
    <property type="entry name" value="GUN4"/>
    <property type="match status" value="1"/>
</dbReference>
<evidence type="ECO:0000313" key="3">
    <source>
        <dbReference type="Proteomes" id="UP000191901"/>
    </source>
</evidence>
<dbReference type="PANTHER" id="PTHR34800:SF1">
    <property type="entry name" value="TETRAPYRROLE-BINDING PROTEIN, CHLOROPLASTIC"/>
    <property type="match status" value="1"/>
</dbReference>
<reference evidence="2 3" key="1">
    <citation type="journal article" date="2016" name="Biochim. Biophys. Acta">
        <title>Characterization of red-shifted phycobilisomes isolated from the chlorophyll f-containing cyanobacterium Halomicronema hongdechloris.</title>
        <authorList>
            <person name="Li Y."/>
            <person name="Lin Y."/>
            <person name="Garvey C.J."/>
            <person name="Birch D."/>
            <person name="Corkery R.W."/>
            <person name="Loughlin P.C."/>
            <person name="Scheer H."/>
            <person name="Willows R.D."/>
            <person name="Chen M."/>
        </authorList>
    </citation>
    <scope>NUCLEOTIDE SEQUENCE [LARGE SCALE GENOMIC DNA]</scope>
    <source>
        <strain evidence="2 3">C2206</strain>
    </source>
</reference>
<dbReference type="EMBL" id="CP021983">
    <property type="protein sequence ID" value="ASC72763.1"/>
    <property type="molecule type" value="Genomic_DNA"/>
</dbReference>
<proteinExistence type="predicted"/>
<dbReference type="CDD" id="cd16383">
    <property type="entry name" value="GUN4"/>
    <property type="match status" value="1"/>
</dbReference>
<protein>
    <submittedName>
        <fullName evidence="2">Hputative GUN4 domain containing protein</fullName>
    </submittedName>
</protein>
<name>A0A1Z3HR26_9CYAN</name>
<evidence type="ECO:0000313" key="2">
    <source>
        <dbReference type="EMBL" id="ASC72763.1"/>
    </source>
</evidence>
<dbReference type="SUPFAM" id="SSF140869">
    <property type="entry name" value="GUN4-like"/>
    <property type="match status" value="1"/>
</dbReference>
<dbReference type="Proteomes" id="UP000191901">
    <property type="component" value="Chromosome"/>
</dbReference>
<dbReference type="Gene3D" id="1.25.40.620">
    <property type="match status" value="1"/>
</dbReference>
<dbReference type="RefSeq" id="WP_088430580.1">
    <property type="nucleotide sequence ID" value="NZ_CP021983.2"/>
</dbReference>
<dbReference type="STRING" id="1641165.XM38_24910"/>
<dbReference type="PANTHER" id="PTHR34800">
    <property type="entry name" value="TETRAPYRROLE-BINDING PROTEIN, CHLOROPLASTIC"/>
    <property type="match status" value="1"/>
</dbReference>
<dbReference type="InterPro" id="IPR037215">
    <property type="entry name" value="GUN4-like_sf"/>
</dbReference>